<evidence type="ECO:0000256" key="12">
    <source>
        <dbReference type="ARBA" id="ARBA00023012"/>
    </source>
</evidence>
<evidence type="ECO:0000256" key="14">
    <source>
        <dbReference type="SAM" id="Phobius"/>
    </source>
</evidence>
<feature type="transmembrane region" description="Helical" evidence="14">
    <location>
        <begin position="130"/>
        <end position="152"/>
    </location>
</feature>
<dbReference type="SMART" id="SM00387">
    <property type="entry name" value="HATPase_c"/>
    <property type="match status" value="1"/>
</dbReference>
<gene>
    <name evidence="16" type="ORF">J2Z37_001080</name>
</gene>
<evidence type="ECO:0000313" key="17">
    <source>
        <dbReference type="Proteomes" id="UP001519343"/>
    </source>
</evidence>
<proteinExistence type="predicted"/>
<reference evidence="16 17" key="1">
    <citation type="submission" date="2021-03" db="EMBL/GenBank/DDBJ databases">
        <title>Genomic Encyclopedia of Type Strains, Phase IV (KMG-IV): sequencing the most valuable type-strain genomes for metagenomic binning, comparative biology and taxonomic classification.</title>
        <authorList>
            <person name="Goeker M."/>
        </authorList>
    </citation>
    <scope>NUCLEOTIDE SEQUENCE [LARGE SCALE GENOMIC DNA]</scope>
    <source>
        <strain evidence="16 17">DSM 24738</strain>
    </source>
</reference>
<dbReference type="Gene3D" id="3.30.565.10">
    <property type="entry name" value="Histidine kinase-like ATPase, C-terminal domain"/>
    <property type="match status" value="1"/>
</dbReference>
<evidence type="ECO:0000256" key="7">
    <source>
        <dbReference type="ARBA" id="ARBA00022692"/>
    </source>
</evidence>
<dbReference type="SMART" id="SM00388">
    <property type="entry name" value="HisKA"/>
    <property type="match status" value="1"/>
</dbReference>
<dbReference type="SUPFAM" id="SSF55874">
    <property type="entry name" value="ATPase domain of HSP90 chaperone/DNA topoisomerase II/histidine kinase"/>
    <property type="match status" value="1"/>
</dbReference>
<feature type="transmembrane region" description="Helical" evidence="14">
    <location>
        <begin position="69"/>
        <end position="94"/>
    </location>
</feature>
<evidence type="ECO:0000256" key="3">
    <source>
        <dbReference type="ARBA" id="ARBA00012438"/>
    </source>
</evidence>
<keyword evidence="10" id="KW-0067">ATP-binding</keyword>
<keyword evidence="12" id="KW-0902">Two-component regulatory system</keyword>
<dbReference type="InterPro" id="IPR005467">
    <property type="entry name" value="His_kinase_dom"/>
</dbReference>
<evidence type="ECO:0000256" key="1">
    <source>
        <dbReference type="ARBA" id="ARBA00000085"/>
    </source>
</evidence>
<dbReference type="InterPro" id="IPR003661">
    <property type="entry name" value="HisK_dim/P_dom"/>
</dbReference>
<dbReference type="InterPro" id="IPR011620">
    <property type="entry name" value="Sig_transdc_His_kinase_LytS_TM"/>
</dbReference>
<keyword evidence="13 14" id="KW-0472">Membrane</keyword>
<dbReference type="InterPro" id="IPR036890">
    <property type="entry name" value="HATPase_C_sf"/>
</dbReference>
<comment type="subcellular location">
    <subcellularLocation>
        <location evidence="2">Cell membrane</location>
        <topology evidence="2">Multi-pass membrane protein</topology>
    </subcellularLocation>
</comment>
<dbReference type="InterPro" id="IPR004358">
    <property type="entry name" value="Sig_transdc_His_kin-like_C"/>
</dbReference>
<dbReference type="PRINTS" id="PR00344">
    <property type="entry name" value="BCTRLSENSOR"/>
</dbReference>
<evidence type="ECO:0000256" key="2">
    <source>
        <dbReference type="ARBA" id="ARBA00004651"/>
    </source>
</evidence>
<dbReference type="PANTHER" id="PTHR43065">
    <property type="entry name" value="SENSOR HISTIDINE KINASE"/>
    <property type="match status" value="1"/>
</dbReference>
<keyword evidence="11 14" id="KW-1133">Transmembrane helix</keyword>
<dbReference type="EMBL" id="JAGGKT010000002">
    <property type="protein sequence ID" value="MBP1931083.1"/>
    <property type="molecule type" value="Genomic_DNA"/>
</dbReference>
<dbReference type="CDD" id="cd00082">
    <property type="entry name" value="HisKA"/>
    <property type="match status" value="1"/>
</dbReference>
<protein>
    <recommendedName>
        <fullName evidence="3">histidine kinase</fullName>
        <ecNumber evidence="3">2.7.13.3</ecNumber>
    </recommendedName>
</protein>
<evidence type="ECO:0000313" key="16">
    <source>
        <dbReference type="EMBL" id="MBP1931083.1"/>
    </source>
</evidence>
<dbReference type="GO" id="GO:0004673">
    <property type="term" value="F:protein histidine kinase activity"/>
    <property type="evidence" value="ECO:0007669"/>
    <property type="project" value="UniProtKB-EC"/>
</dbReference>
<evidence type="ECO:0000256" key="9">
    <source>
        <dbReference type="ARBA" id="ARBA00022777"/>
    </source>
</evidence>
<evidence type="ECO:0000256" key="10">
    <source>
        <dbReference type="ARBA" id="ARBA00022840"/>
    </source>
</evidence>
<comment type="catalytic activity">
    <reaction evidence="1">
        <text>ATP + protein L-histidine = ADP + protein N-phospho-L-histidine.</text>
        <dbReference type="EC" id="2.7.13.3"/>
    </reaction>
</comment>
<feature type="transmembrane region" description="Helical" evidence="14">
    <location>
        <begin position="7"/>
        <end position="25"/>
    </location>
</feature>
<organism evidence="16 17">
    <name type="scientific">Ammoniphilus resinae</name>
    <dbReference type="NCBI Taxonomy" id="861532"/>
    <lineage>
        <taxon>Bacteria</taxon>
        <taxon>Bacillati</taxon>
        <taxon>Bacillota</taxon>
        <taxon>Bacilli</taxon>
        <taxon>Bacillales</taxon>
        <taxon>Paenibacillaceae</taxon>
        <taxon>Aneurinibacillus group</taxon>
        <taxon>Ammoniphilus</taxon>
    </lineage>
</organism>
<dbReference type="InterPro" id="IPR003594">
    <property type="entry name" value="HATPase_dom"/>
</dbReference>
<feature type="domain" description="Histidine kinase" evidence="15">
    <location>
        <begin position="211"/>
        <end position="419"/>
    </location>
</feature>
<dbReference type="Pfam" id="PF00512">
    <property type="entry name" value="HisKA"/>
    <property type="match status" value="1"/>
</dbReference>
<dbReference type="EC" id="2.7.13.3" evidence="3"/>
<evidence type="ECO:0000259" key="15">
    <source>
        <dbReference type="PROSITE" id="PS50109"/>
    </source>
</evidence>
<comment type="caution">
    <text evidence="16">The sequence shown here is derived from an EMBL/GenBank/DDBJ whole genome shotgun (WGS) entry which is preliminary data.</text>
</comment>
<evidence type="ECO:0000256" key="4">
    <source>
        <dbReference type="ARBA" id="ARBA00022475"/>
    </source>
</evidence>
<keyword evidence="5" id="KW-0597">Phosphoprotein</keyword>
<feature type="transmembrane region" description="Helical" evidence="14">
    <location>
        <begin position="164"/>
        <end position="183"/>
    </location>
</feature>
<sequence length="419" mass="48051">MLVNFKDFLVNIFMIFSPLVFYPYVYRAKNNRPLFQILVYILFSLALFTTMLFPLNLNGLIYDFRSIPIIIGSLYGGATVSVLLFITLGLYRFILGNPNNLFYILAVLPSLFMVLYTSKKYSTLRLYQKTIVSVVLCTMMKLMTFTFYFIMIQNLEILAESLTGSLQTYVTQAIIIGVFVYFMETLNKYFHLQDEVYKSERIKTVSEMAASVAHEIRNPLTTVKGFIQLLGEPDIDKEKREYYQKICLEELNRAELIITDYLSIAKPDPEVIENINVNEEISYLSSVLQTYANYYNIKMHLVFSVDPDLHIMGDRYKFRQALINIGKNAIEAMQNGGMLEIKANQVNRNVVLSISDTGVGMSPEQVKRLGTPYYSTKEKGTGLGTMLSFVIIKKMNGKIDIKSKIGKGTEFIFIFPKSY</sequence>
<evidence type="ECO:0000256" key="6">
    <source>
        <dbReference type="ARBA" id="ARBA00022679"/>
    </source>
</evidence>
<keyword evidence="4" id="KW-1003">Cell membrane</keyword>
<evidence type="ECO:0000256" key="13">
    <source>
        <dbReference type="ARBA" id="ARBA00023136"/>
    </source>
</evidence>
<feature type="transmembrane region" description="Helical" evidence="14">
    <location>
        <begin position="100"/>
        <end position="118"/>
    </location>
</feature>
<keyword evidence="9 16" id="KW-0418">Kinase</keyword>
<evidence type="ECO:0000256" key="5">
    <source>
        <dbReference type="ARBA" id="ARBA00022553"/>
    </source>
</evidence>
<name>A0ABS4GLF8_9BACL</name>
<keyword evidence="17" id="KW-1185">Reference proteome</keyword>
<keyword evidence="7 14" id="KW-0812">Transmembrane</keyword>
<keyword evidence="6 16" id="KW-0808">Transferase</keyword>
<feature type="transmembrane region" description="Helical" evidence="14">
    <location>
        <begin position="37"/>
        <end position="57"/>
    </location>
</feature>
<dbReference type="Pfam" id="PF07694">
    <property type="entry name" value="5TM-5TMR_LYT"/>
    <property type="match status" value="1"/>
</dbReference>
<evidence type="ECO:0000256" key="8">
    <source>
        <dbReference type="ARBA" id="ARBA00022741"/>
    </source>
</evidence>
<dbReference type="InterPro" id="IPR036097">
    <property type="entry name" value="HisK_dim/P_sf"/>
</dbReference>
<dbReference type="PANTHER" id="PTHR43065:SF46">
    <property type="entry name" value="C4-DICARBOXYLATE TRANSPORT SENSOR PROTEIN DCTB"/>
    <property type="match status" value="1"/>
</dbReference>
<dbReference type="Gene3D" id="1.10.287.130">
    <property type="match status" value="1"/>
</dbReference>
<dbReference type="SUPFAM" id="SSF47384">
    <property type="entry name" value="Homodimeric domain of signal transducing histidine kinase"/>
    <property type="match status" value="1"/>
</dbReference>
<keyword evidence="8" id="KW-0547">Nucleotide-binding</keyword>
<dbReference type="Proteomes" id="UP001519343">
    <property type="component" value="Unassembled WGS sequence"/>
</dbReference>
<evidence type="ECO:0000256" key="11">
    <source>
        <dbReference type="ARBA" id="ARBA00022989"/>
    </source>
</evidence>
<dbReference type="Pfam" id="PF02518">
    <property type="entry name" value="HATPase_c"/>
    <property type="match status" value="1"/>
</dbReference>
<accession>A0ABS4GLF8</accession>
<dbReference type="PROSITE" id="PS50109">
    <property type="entry name" value="HIS_KIN"/>
    <property type="match status" value="1"/>
</dbReference>